<name>A0A183E797_9BILA</name>
<keyword evidence="3" id="KW-1185">Reference proteome</keyword>
<evidence type="ECO:0000313" key="3">
    <source>
        <dbReference type="Proteomes" id="UP000271098"/>
    </source>
</evidence>
<protein>
    <submittedName>
        <fullName evidence="4">Secreted protein</fullName>
    </submittedName>
</protein>
<gene>
    <name evidence="2" type="ORF">GPUH_LOCUS16838</name>
</gene>
<reference evidence="2 3" key="2">
    <citation type="submission" date="2018-11" db="EMBL/GenBank/DDBJ databases">
        <authorList>
            <consortium name="Pathogen Informatics"/>
        </authorList>
    </citation>
    <scope>NUCLEOTIDE SEQUENCE [LARGE SCALE GENOMIC DNA]</scope>
</reference>
<evidence type="ECO:0000313" key="2">
    <source>
        <dbReference type="EMBL" id="VDN28653.1"/>
    </source>
</evidence>
<dbReference type="Proteomes" id="UP000271098">
    <property type="component" value="Unassembled WGS sequence"/>
</dbReference>
<dbReference type="AlphaFoldDB" id="A0A183E797"/>
<dbReference type="EMBL" id="UYRT01084296">
    <property type="protein sequence ID" value="VDN28653.1"/>
    <property type="molecule type" value="Genomic_DNA"/>
</dbReference>
<keyword evidence="1" id="KW-1133">Transmembrane helix</keyword>
<evidence type="ECO:0000256" key="1">
    <source>
        <dbReference type="SAM" id="Phobius"/>
    </source>
</evidence>
<accession>A0A183E797</accession>
<organism evidence="4">
    <name type="scientific">Gongylonema pulchrum</name>
    <dbReference type="NCBI Taxonomy" id="637853"/>
    <lineage>
        <taxon>Eukaryota</taxon>
        <taxon>Metazoa</taxon>
        <taxon>Ecdysozoa</taxon>
        <taxon>Nematoda</taxon>
        <taxon>Chromadorea</taxon>
        <taxon>Rhabditida</taxon>
        <taxon>Spirurina</taxon>
        <taxon>Spiruromorpha</taxon>
        <taxon>Spiruroidea</taxon>
        <taxon>Gongylonematidae</taxon>
        <taxon>Gongylonema</taxon>
    </lineage>
</organism>
<evidence type="ECO:0000313" key="4">
    <source>
        <dbReference type="WBParaSite" id="GPUH_0001686001-mRNA-1"/>
    </source>
</evidence>
<proteinExistence type="predicted"/>
<keyword evidence="1" id="KW-0472">Membrane</keyword>
<reference evidence="4" key="1">
    <citation type="submission" date="2016-06" db="UniProtKB">
        <authorList>
            <consortium name="WormBaseParasite"/>
        </authorList>
    </citation>
    <scope>IDENTIFICATION</scope>
</reference>
<keyword evidence="1" id="KW-0812">Transmembrane</keyword>
<feature type="transmembrane region" description="Helical" evidence="1">
    <location>
        <begin position="6"/>
        <end position="28"/>
    </location>
</feature>
<dbReference type="WBParaSite" id="GPUH_0001686001-mRNA-1">
    <property type="protein sequence ID" value="GPUH_0001686001-mRNA-1"/>
    <property type="gene ID" value="GPUH_0001686001"/>
</dbReference>
<sequence length="99" mass="11320">MNVFELAFVRCYACALVGMLLNINKLVISRFRERNPNMPDCLDSNNADKSVTWIPPFTAVYEKQRIQNAEVRSEALNSIAMLQDDPTWSENDANSPRHC</sequence>